<dbReference type="Pfam" id="PF04542">
    <property type="entry name" value="Sigma70_r2"/>
    <property type="match status" value="1"/>
</dbReference>
<dbReference type="InterPro" id="IPR007627">
    <property type="entry name" value="RNA_pol_sigma70_r2"/>
</dbReference>
<evidence type="ECO:0000256" key="1">
    <source>
        <dbReference type="ARBA" id="ARBA00010641"/>
    </source>
</evidence>
<protein>
    <submittedName>
        <fullName evidence="7">Sigma-70 family RNA polymerase sigma factor</fullName>
    </submittedName>
</protein>
<evidence type="ECO:0000256" key="2">
    <source>
        <dbReference type="ARBA" id="ARBA00023015"/>
    </source>
</evidence>
<keyword evidence="2" id="KW-0805">Transcription regulation</keyword>
<reference evidence="7 8" key="1">
    <citation type="submission" date="2020-05" db="EMBL/GenBank/DDBJ databases">
        <title>Distinct polysaccharide utilization as determinants for interspecies competition between intestinal Prevotella spp.</title>
        <authorList>
            <person name="Galvez E.J.C."/>
            <person name="Iljazovic A."/>
            <person name="Strowig T."/>
        </authorList>
    </citation>
    <scope>NUCLEOTIDE SEQUENCE [LARGE SCALE GENOMIC DNA]</scope>
    <source>
        <strain evidence="7 8">PMUR</strain>
    </source>
</reference>
<feature type="domain" description="RNA polymerase sigma-70 region 2" evidence="5">
    <location>
        <begin position="20"/>
        <end position="88"/>
    </location>
</feature>
<keyword evidence="4" id="KW-0804">Transcription</keyword>
<evidence type="ECO:0000259" key="6">
    <source>
        <dbReference type="Pfam" id="PF08281"/>
    </source>
</evidence>
<evidence type="ECO:0000313" key="8">
    <source>
        <dbReference type="Proteomes" id="UP000714420"/>
    </source>
</evidence>
<proteinExistence type="inferred from homology"/>
<keyword evidence="3" id="KW-0731">Sigma factor</keyword>
<comment type="caution">
    <text evidence="7">The sequence shown here is derived from an EMBL/GenBank/DDBJ whole genome shotgun (WGS) entry which is preliminary data.</text>
</comment>
<dbReference type="Gene3D" id="1.10.10.10">
    <property type="entry name" value="Winged helix-like DNA-binding domain superfamily/Winged helix DNA-binding domain"/>
    <property type="match status" value="1"/>
</dbReference>
<dbReference type="InterPro" id="IPR013325">
    <property type="entry name" value="RNA_pol_sigma_r2"/>
</dbReference>
<dbReference type="SUPFAM" id="SSF88946">
    <property type="entry name" value="Sigma2 domain of RNA polymerase sigma factors"/>
    <property type="match status" value="1"/>
</dbReference>
<dbReference type="SUPFAM" id="SSF88659">
    <property type="entry name" value="Sigma3 and sigma4 domains of RNA polymerase sigma factors"/>
    <property type="match status" value="1"/>
</dbReference>
<organism evidence="7 8">
    <name type="scientific">Xylanibacter muris</name>
    <dbReference type="NCBI Taxonomy" id="2736290"/>
    <lineage>
        <taxon>Bacteria</taxon>
        <taxon>Pseudomonadati</taxon>
        <taxon>Bacteroidota</taxon>
        <taxon>Bacteroidia</taxon>
        <taxon>Bacteroidales</taxon>
        <taxon>Prevotellaceae</taxon>
        <taxon>Xylanibacter</taxon>
    </lineage>
</organism>
<dbReference type="PANTHER" id="PTHR43133">
    <property type="entry name" value="RNA POLYMERASE ECF-TYPE SIGMA FACTO"/>
    <property type="match status" value="1"/>
</dbReference>
<comment type="similarity">
    <text evidence="1">Belongs to the sigma-70 factor family. ECF subfamily.</text>
</comment>
<evidence type="ECO:0000256" key="4">
    <source>
        <dbReference type="ARBA" id="ARBA00023163"/>
    </source>
</evidence>
<evidence type="ECO:0000259" key="5">
    <source>
        <dbReference type="Pfam" id="PF04542"/>
    </source>
</evidence>
<dbReference type="InterPro" id="IPR013249">
    <property type="entry name" value="RNA_pol_sigma70_r4_t2"/>
</dbReference>
<keyword evidence="8" id="KW-1185">Reference proteome</keyword>
<dbReference type="PANTHER" id="PTHR43133:SF45">
    <property type="entry name" value="RNA POLYMERASE ECF-TYPE SIGMA FACTOR"/>
    <property type="match status" value="1"/>
</dbReference>
<dbReference type="Pfam" id="PF08281">
    <property type="entry name" value="Sigma70_r4_2"/>
    <property type="match status" value="1"/>
</dbReference>
<dbReference type="RefSeq" id="WP_172272465.1">
    <property type="nucleotide sequence ID" value="NZ_CASGMU010000001.1"/>
</dbReference>
<evidence type="ECO:0000313" key="7">
    <source>
        <dbReference type="EMBL" id="NPD90936.1"/>
    </source>
</evidence>
<dbReference type="NCBIfam" id="TIGR02937">
    <property type="entry name" value="sigma70-ECF"/>
    <property type="match status" value="1"/>
</dbReference>
<dbReference type="Proteomes" id="UP000714420">
    <property type="component" value="Unassembled WGS sequence"/>
</dbReference>
<gene>
    <name evidence="7" type="ORF">HPS56_00925</name>
</gene>
<accession>A0ABX2AIV1</accession>
<dbReference type="InterPro" id="IPR014284">
    <property type="entry name" value="RNA_pol_sigma-70_dom"/>
</dbReference>
<dbReference type="InterPro" id="IPR036388">
    <property type="entry name" value="WH-like_DNA-bd_sf"/>
</dbReference>
<dbReference type="EMBL" id="JABKKF010000001">
    <property type="protein sequence ID" value="NPD90936.1"/>
    <property type="molecule type" value="Genomic_DNA"/>
</dbReference>
<evidence type="ECO:0000256" key="3">
    <source>
        <dbReference type="ARBA" id="ARBA00023082"/>
    </source>
</evidence>
<dbReference type="InterPro" id="IPR013324">
    <property type="entry name" value="RNA_pol_sigma_r3/r4-like"/>
</dbReference>
<dbReference type="InterPro" id="IPR039425">
    <property type="entry name" value="RNA_pol_sigma-70-like"/>
</dbReference>
<feature type="domain" description="RNA polymerase sigma factor 70 region 4 type 2" evidence="6">
    <location>
        <begin position="112"/>
        <end position="162"/>
    </location>
</feature>
<name>A0ABX2AIV1_9BACT</name>
<dbReference type="Gene3D" id="1.10.1740.10">
    <property type="match status" value="1"/>
</dbReference>
<sequence>MKTRKQDSPATYGEHEFTVLVEKHKGTIYTVCYMFSKNNDEINDLFQEVLINIWNGLNRFEGKSDIRTWIYRIALNTCISIERKNKRRKTIPLDMDINLYEDTDSDTRQVKMLYDRINRLKPFDRAIILLWLENIPYDEIGDIVGISAKNVSVKLSRIRDELKNNK</sequence>